<accession>A0A6V7NQE1</accession>
<feature type="compositionally biased region" description="Low complexity" evidence="1">
    <location>
        <begin position="62"/>
        <end position="71"/>
    </location>
</feature>
<gene>
    <name evidence="2" type="ORF">CB5_LOCUS3908</name>
</gene>
<organism evidence="2">
    <name type="scientific">Ananas comosus var. bracteatus</name>
    <name type="common">red pineapple</name>
    <dbReference type="NCBI Taxonomy" id="296719"/>
    <lineage>
        <taxon>Eukaryota</taxon>
        <taxon>Viridiplantae</taxon>
        <taxon>Streptophyta</taxon>
        <taxon>Embryophyta</taxon>
        <taxon>Tracheophyta</taxon>
        <taxon>Spermatophyta</taxon>
        <taxon>Magnoliopsida</taxon>
        <taxon>Liliopsida</taxon>
        <taxon>Poales</taxon>
        <taxon>Bromeliaceae</taxon>
        <taxon>Bromelioideae</taxon>
        <taxon>Ananas</taxon>
    </lineage>
</organism>
<proteinExistence type="predicted"/>
<feature type="region of interest" description="Disordered" evidence="1">
    <location>
        <begin position="137"/>
        <end position="223"/>
    </location>
</feature>
<reference evidence="2" key="1">
    <citation type="submission" date="2020-07" db="EMBL/GenBank/DDBJ databases">
        <authorList>
            <person name="Lin J."/>
        </authorList>
    </citation>
    <scope>NUCLEOTIDE SEQUENCE</scope>
</reference>
<protein>
    <submittedName>
        <fullName evidence="2">Uncharacterized protein</fullName>
    </submittedName>
</protein>
<evidence type="ECO:0000256" key="1">
    <source>
        <dbReference type="SAM" id="MobiDB-lite"/>
    </source>
</evidence>
<feature type="compositionally biased region" description="Gly residues" evidence="1">
    <location>
        <begin position="172"/>
        <end position="181"/>
    </location>
</feature>
<sequence>MDGLKLGLPRRTPPPASPSPRLLRVVLRAQARSTKPPIPPPPALRSSFGPIAAVRATPAENASASSPSPAAKLCRARRPPRRRRAPAAAPAALEIRREQRQSSAANEATAGRSGADEGAASAWVDGIIRDLLSSATPAVSIPQPGGTRARRRLRGGGRGERGRGRPRRGGRGRGVGGGSSGGEACRGDGAPEPSSAAELGGRRGTHGAGARGGLRASGSSGGAGEVWVGRARGRPVHANASLSVAVAAEEAHVDPVASRGRSLSRLAGFFIMV</sequence>
<feature type="compositionally biased region" description="Low complexity" evidence="1">
    <location>
        <begin position="19"/>
        <end position="28"/>
    </location>
</feature>
<dbReference type="EMBL" id="LR862141">
    <property type="protein sequence ID" value="CAD1820697.1"/>
    <property type="molecule type" value="Genomic_DNA"/>
</dbReference>
<dbReference type="AlphaFoldDB" id="A0A6V7NQE1"/>
<feature type="region of interest" description="Disordered" evidence="1">
    <location>
        <begin position="1"/>
        <end position="118"/>
    </location>
</feature>
<feature type="compositionally biased region" description="Basic residues" evidence="1">
    <location>
        <begin position="74"/>
        <end position="85"/>
    </location>
</feature>
<name>A0A6V7NQE1_ANACO</name>
<evidence type="ECO:0000313" key="2">
    <source>
        <dbReference type="EMBL" id="CAD1820697.1"/>
    </source>
</evidence>